<keyword evidence="2" id="KW-0009">Actin-binding</keyword>
<dbReference type="Gene3D" id="3.30.450.30">
    <property type="entry name" value="Dynein light chain 2a, cytoplasmic"/>
    <property type="match status" value="1"/>
</dbReference>
<organism evidence="3 4">
    <name type="scientific">Clavelina lepadiformis</name>
    <name type="common">Light-bulb sea squirt</name>
    <name type="synonym">Ascidia lepadiformis</name>
    <dbReference type="NCBI Taxonomy" id="159417"/>
    <lineage>
        <taxon>Eukaryota</taxon>
        <taxon>Metazoa</taxon>
        <taxon>Chordata</taxon>
        <taxon>Tunicata</taxon>
        <taxon>Ascidiacea</taxon>
        <taxon>Aplousobranchia</taxon>
        <taxon>Clavelinidae</taxon>
        <taxon>Clavelina</taxon>
    </lineage>
</organism>
<proteinExistence type="inferred from homology"/>
<dbReference type="SUPFAM" id="SSF55770">
    <property type="entry name" value="Profilin (actin-binding protein)"/>
    <property type="match status" value="1"/>
</dbReference>
<keyword evidence="4" id="KW-1185">Reference proteome</keyword>
<name>A0ABP0G5U7_CLALP</name>
<evidence type="ECO:0000313" key="4">
    <source>
        <dbReference type="Proteomes" id="UP001642483"/>
    </source>
</evidence>
<evidence type="ECO:0000256" key="2">
    <source>
        <dbReference type="RuleBase" id="RU003909"/>
    </source>
</evidence>
<evidence type="ECO:0000313" key="3">
    <source>
        <dbReference type="EMBL" id="CAK8686863.1"/>
    </source>
</evidence>
<accession>A0ABP0G5U7</accession>
<dbReference type="Proteomes" id="UP001642483">
    <property type="component" value="Unassembled WGS sequence"/>
</dbReference>
<dbReference type="Pfam" id="PF00235">
    <property type="entry name" value="Profilin"/>
    <property type="match status" value="1"/>
</dbReference>
<reference evidence="3 4" key="1">
    <citation type="submission" date="2024-02" db="EMBL/GenBank/DDBJ databases">
        <authorList>
            <person name="Daric V."/>
            <person name="Darras S."/>
        </authorList>
    </citation>
    <scope>NUCLEOTIDE SEQUENCE [LARGE SCALE GENOMIC DNA]</scope>
</reference>
<dbReference type="SMART" id="SM00392">
    <property type="entry name" value="PROF"/>
    <property type="match status" value="1"/>
</dbReference>
<sequence length="125" mass="13746">MSWNKICQDILVDPKNKQISYLAIADRRCKWGEAGSRNAKGKVSVNEVAMQDEKPDIGCTFGGQKYLYINECEPGLYAYRKGGTSAAVMKVKSASVIAIGHDGTSIQECTTIVHKLKSYVEQALK</sequence>
<evidence type="ECO:0000256" key="1">
    <source>
        <dbReference type="ARBA" id="ARBA00010058"/>
    </source>
</evidence>
<dbReference type="InterPro" id="IPR036140">
    <property type="entry name" value="PFN_sf"/>
</dbReference>
<comment type="similarity">
    <text evidence="1 2">Belongs to the profilin family.</text>
</comment>
<dbReference type="InterPro" id="IPR005455">
    <property type="entry name" value="PFN_euk"/>
</dbReference>
<dbReference type="InterPro" id="IPR048278">
    <property type="entry name" value="PFN"/>
</dbReference>
<protein>
    <recommendedName>
        <fullName evidence="2">Profilin</fullName>
    </recommendedName>
</protein>
<gene>
    <name evidence="3" type="ORF">CVLEPA_LOCUS18895</name>
</gene>
<comment type="caution">
    <text evidence="3">The sequence shown here is derived from an EMBL/GenBank/DDBJ whole genome shotgun (WGS) entry which is preliminary data.</text>
</comment>
<dbReference type="EMBL" id="CAWYQH010000103">
    <property type="protein sequence ID" value="CAK8686863.1"/>
    <property type="molecule type" value="Genomic_DNA"/>
</dbReference>